<dbReference type="Pfam" id="PF01501">
    <property type="entry name" value="Glyco_transf_8"/>
    <property type="match status" value="1"/>
</dbReference>
<dbReference type="WBParaSite" id="Hba_21537">
    <property type="protein sequence ID" value="Hba_21537"/>
    <property type="gene ID" value="Hba_21537"/>
</dbReference>
<organism evidence="3 4">
    <name type="scientific">Heterorhabditis bacteriophora</name>
    <name type="common">Entomopathogenic nematode worm</name>
    <dbReference type="NCBI Taxonomy" id="37862"/>
    <lineage>
        <taxon>Eukaryota</taxon>
        <taxon>Metazoa</taxon>
        <taxon>Ecdysozoa</taxon>
        <taxon>Nematoda</taxon>
        <taxon>Chromadorea</taxon>
        <taxon>Rhabditida</taxon>
        <taxon>Rhabditina</taxon>
        <taxon>Rhabditomorpha</taxon>
        <taxon>Strongyloidea</taxon>
        <taxon>Heterorhabditidae</taxon>
        <taxon>Heterorhabditis</taxon>
    </lineage>
</organism>
<dbReference type="SUPFAM" id="SSF53448">
    <property type="entry name" value="Nucleotide-diphospho-sugar transferases"/>
    <property type="match status" value="1"/>
</dbReference>
<dbReference type="InterPro" id="IPR050587">
    <property type="entry name" value="GNT1/Glycosyltrans_8"/>
</dbReference>
<evidence type="ECO:0000313" key="3">
    <source>
        <dbReference type="Proteomes" id="UP000095283"/>
    </source>
</evidence>
<sequence>MSEAWVTLATNDGYAQGALVLVHSLRAVGTNKKIHCMVTNQVSPHLCTELEKQCDAISVIDVLNSNDEENLRLIGRPDLGVTFTKLHCWRLTQYTKAVFLDADTLVWSINQNRPLHRSKQAVAWNDSAPGRASSVLESNLSKYFITCMQCIMLKWKLNELYDRRLKKIIQALE</sequence>
<dbReference type="GO" id="GO:0005978">
    <property type="term" value="P:glycogen biosynthetic process"/>
    <property type="evidence" value="ECO:0007669"/>
    <property type="project" value="UniProtKB-ARBA"/>
</dbReference>
<dbReference type="AlphaFoldDB" id="A0A1I7XVY2"/>
<evidence type="ECO:0000256" key="2">
    <source>
        <dbReference type="ARBA" id="ARBA00038934"/>
    </source>
</evidence>
<keyword evidence="3" id="KW-1185">Reference proteome</keyword>
<name>A0A1I7XVY2_HETBA</name>
<dbReference type="InterPro" id="IPR029044">
    <property type="entry name" value="Nucleotide-diphossugar_trans"/>
</dbReference>
<dbReference type="InterPro" id="IPR002495">
    <property type="entry name" value="Glyco_trans_8"/>
</dbReference>
<accession>A0A1I7XVY2</accession>
<dbReference type="PANTHER" id="PTHR11183">
    <property type="entry name" value="GLYCOGENIN SUBFAMILY MEMBER"/>
    <property type="match status" value="1"/>
</dbReference>
<dbReference type="GO" id="GO:0008466">
    <property type="term" value="F:glycogenin glucosyltransferase activity"/>
    <property type="evidence" value="ECO:0007669"/>
    <property type="project" value="UniProtKB-EC"/>
</dbReference>
<comment type="similarity">
    <text evidence="1">Belongs to the glycosyltransferase 8 family. Glycogenin subfamily.</text>
</comment>
<dbReference type="EC" id="2.4.1.186" evidence="2"/>
<reference evidence="4" key="1">
    <citation type="submission" date="2016-11" db="UniProtKB">
        <authorList>
            <consortium name="WormBaseParasite"/>
        </authorList>
    </citation>
    <scope>IDENTIFICATION</scope>
</reference>
<evidence type="ECO:0000313" key="4">
    <source>
        <dbReference type="WBParaSite" id="Hba_21537"/>
    </source>
</evidence>
<dbReference type="Proteomes" id="UP000095283">
    <property type="component" value="Unplaced"/>
</dbReference>
<protein>
    <recommendedName>
        <fullName evidence="2">glycogenin glucosyltransferase</fullName>
        <ecNumber evidence="2">2.4.1.186</ecNumber>
    </recommendedName>
</protein>
<proteinExistence type="inferred from homology"/>
<evidence type="ECO:0000256" key="1">
    <source>
        <dbReference type="ARBA" id="ARBA00038162"/>
    </source>
</evidence>
<dbReference type="Gene3D" id="3.90.550.10">
    <property type="entry name" value="Spore Coat Polysaccharide Biosynthesis Protein SpsA, Chain A"/>
    <property type="match status" value="1"/>
</dbReference>